<dbReference type="Proteomes" id="UP000245890">
    <property type="component" value="Unassembled WGS sequence"/>
</dbReference>
<dbReference type="Pfam" id="PF07715">
    <property type="entry name" value="Plug"/>
    <property type="match status" value="1"/>
</dbReference>
<dbReference type="InterPro" id="IPR000531">
    <property type="entry name" value="Beta-barrel_TonB"/>
</dbReference>
<evidence type="ECO:0000256" key="5">
    <source>
        <dbReference type="ARBA" id="ARBA00022692"/>
    </source>
</evidence>
<evidence type="ECO:0000256" key="1">
    <source>
        <dbReference type="ARBA" id="ARBA00004571"/>
    </source>
</evidence>
<evidence type="ECO:0000256" key="10">
    <source>
        <dbReference type="ARBA" id="ARBA00023136"/>
    </source>
</evidence>
<dbReference type="PANTHER" id="PTHR32552">
    <property type="entry name" value="FERRICHROME IRON RECEPTOR-RELATED"/>
    <property type="match status" value="1"/>
</dbReference>
<evidence type="ECO:0000256" key="4">
    <source>
        <dbReference type="ARBA" id="ARBA00022496"/>
    </source>
</evidence>
<keyword evidence="17" id="KW-0675">Receptor</keyword>
<sequence>MARFRSRSLVSLHAIALVLGSGTALAQEAAPAPAEQDAQAQGGFLDEIVVTAVPTSRSKMQSSVSVTDISAESVQNLAPRSEAEVFRLIPGIRAESTAGPGGNSNITVRGLPLASGGSKYVQLQEDGLPVVEFGDIAFGNNDYWTRYDLTVDRVQAIRGGSASTFASQAPGAVINYVSKTGDTAGGEIRATTGLGYKESRLDFNVGGPINSTLKANIGGFYRTGDGPRDLPFHALQGYQIKGNVTQSFDADRGYVRLSFKALDDRAPTYTASPMQVLVEGNKITGYRALPGFDARSDTNFSNLNRTFTTVNPDGSTKQGDNAEGIHVKSRSIGAQLHWGSGAFEIDNKFAYSWNSGKFSAPFFGSLTNVAALTSGAGAYTIAAGGTTFTAARAVYANGPRAGQTVAGSVVVNQNPNLYTDMTGMDHWANDLGVTGKFGLGNGQVTARAGWYHSRQDIAMNWHWNGSLTEAVPNGALIDLVSAGGTRLTDAGLTGYNNQWGGNNRQYDLNYTTDAPYLSLNYADDALDLDGSVRFDNIKGGGTFYPTGARTSRDINRDGTLSVAEQNVYLTNFAGAQPIDYKVDYTSWSFGGNYRFTPSTSAFVRVSRGHRANADRVVSDFAGAFTPAGQLTTLGRAVVVNPVTQQELGIKQRGRLAGGNYGLFVTGFRSQATEYNFDLTTQRQTFQKYKTWGVELESQYTNGGFSLMANLVYTHSRIAEDLISGNAGKTPRATPDLMYTIAPTYDFGLAAVGFTLIGQTDSYPQDDNRLKQKGSNIVSAFVRVRPIDRLEVSLNANNLFNAWDQAGRLDQGSVAELQSLGQLYGVPYAATNRVGVGRTVSISAGYRF</sequence>
<evidence type="ECO:0000256" key="14">
    <source>
        <dbReference type="SAM" id="SignalP"/>
    </source>
</evidence>
<dbReference type="EMBL" id="QENQ01000001">
    <property type="protein sequence ID" value="PVX31362.1"/>
    <property type="molecule type" value="Genomic_DNA"/>
</dbReference>
<keyword evidence="8" id="KW-0406">Ion transport</keyword>
<evidence type="ECO:0000259" key="15">
    <source>
        <dbReference type="Pfam" id="PF00593"/>
    </source>
</evidence>
<keyword evidence="4" id="KW-0410">Iron transport</keyword>
<feature type="signal peptide" evidence="14">
    <location>
        <begin position="1"/>
        <end position="26"/>
    </location>
</feature>
<dbReference type="Gene3D" id="2.170.130.10">
    <property type="entry name" value="TonB-dependent receptor, plug domain"/>
    <property type="match status" value="1"/>
</dbReference>
<dbReference type="InterPro" id="IPR036942">
    <property type="entry name" value="Beta-barrel_TonB_sf"/>
</dbReference>
<keyword evidence="11 12" id="KW-0998">Cell outer membrane</keyword>
<dbReference type="InterPro" id="IPR037066">
    <property type="entry name" value="Plug_dom_sf"/>
</dbReference>
<name>A0A2U0SJ66_9SPHN</name>
<keyword evidence="2 12" id="KW-0813">Transport</keyword>
<dbReference type="SUPFAM" id="SSF56935">
    <property type="entry name" value="Porins"/>
    <property type="match status" value="1"/>
</dbReference>
<keyword evidence="18" id="KW-1185">Reference proteome</keyword>
<evidence type="ECO:0000256" key="12">
    <source>
        <dbReference type="PROSITE-ProRule" id="PRU01360"/>
    </source>
</evidence>
<dbReference type="RefSeq" id="WP_116470746.1">
    <property type="nucleotide sequence ID" value="NZ_QENQ01000001.1"/>
</dbReference>
<keyword evidence="5 12" id="KW-0812">Transmembrane</keyword>
<evidence type="ECO:0000313" key="17">
    <source>
        <dbReference type="EMBL" id="PVX31362.1"/>
    </source>
</evidence>
<accession>A0A2U0SJ66</accession>
<comment type="similarity">
    <text evidence="12 13">Belongs to the TonB-dependent receptor family.</text>
</comment>
<keyword evidence="3 12" id="KW-1134">Transmembrane beta strand</keyword>
<keyword evidence="9 13" id="KW-0798">TonB box</keyword>
<keyword evidence="7" id="KW-0408">Iron</keyword>
<evidence type="ECO:0000256" key="11">
    <source>
        <dbReference type="ARBA" id="ARBA00023237"/>
    </source>
</evidence>
<evidence type="ECO:0000256" key="2">
    <source>
        <dbReference type="ARBA" id="ARBA00022448"/>
    </source>
</evidence>
<protein>
    <submittedName>
        <fullName evidence="17">TonB-dependent receptor</fullName>
    </submittedName>
</protein>
<gene>
    <name evidence="17" type="ORF">DD559_05980</name>
</gene>
<dbReference type="PROSITE" id="PS52016">
    <property type="entry name" value="TONB_DEPENDENT_REC_3"/>
    <property type="match status" value="1"/>
</dbReference>
<reference evidence="17 18" key="1">
    <citation type="submission" date="2018-05" db="EMBL/GenBank/DDBJ databases">
        <title>Description of Sphingomonas pokkalii sp nov, isolated from the rhizosphere of saline tolerant pokkali rice and its draft genome analysis.</title>
        <authorList>
            <person name="Menon R."/>
            <person name="Kumari S."/>
            <person name="Rameshkumar N."/>
        </authorList>
    </citation>
    <scope>NUCLEOTIDE SEQUENCE [LARGE SCALE GENOMIC DNA]</scope>
    <source>
        <strain evidence="17 18">L3B27</strain>
    </source>
</reference>
<feature type="chain" id="PRO_5015657538" evidence="14">
    <location>
        <begin position="27"/>
        <end position="847"/>
    </location>
</feature>
<dbReference type="GO" id="GO:0015344">
    <property type="term" value="F:siderophore uptake transmembrane transporter activity"/>
    <property type="evidence" value="ECO:0007669"/>
    <property type="project" value="TreeGrafter"/>
</dbReference>
<evidence type="ECO:0000256" key="9">
    <source>
        <dbReference type="ARBA" id="ARBA00023077"/>
    </source>
</evidence>
<evidence type="ECO:0000256" key="3">
    <source>
        <dbReference type="ARBA" id="ARBA00022452"/>
    </source>
</evidence>
<dbReference type="AlphaFoldDB" id="A0A2U0SJ66"/>
<dbReference type="GO" id="GO:0009279">
    <property type="term" value="C:cell outer membrane"/>
    <property type="evidence" value="ECO:0007669"/>
    <property type="project" value="UniProtKB-SubCell"/>
</dbReference>
<evidence type="ECO:0000256" key="13">
    <source>
        <dbReference type="RuleBase" id="RU003357"/>
    </source>
</evidence>
<proteinExistence type="inferred from homology"/>
<dbReference type="Pfam" id="PF00593">
    <property type="entry name" value="TonB_dep_Rec_b-barrel"/>
    <property type="match status" value="1"/>
</dbReference>
<evidence type="ECO:0000256" key="6">
    <source>
        <dbReference type="ARBA" id="ARBA00022729"/>
    </source>
</evidence>
<comment type="subcellular location">
    <subcellularLocation>
        <location evidence="1 12">Cell outer membrane</location>
        <topology evidence="1 12">Multi-pass membrane protein</topology>
    </subcellularLocation>
</comment>
<evidence type="ECO:0000256" key="8">
    <source>
        <dbReference type="ARBA" id="ARBA00023065"/>
    </source>
</evidence>
<dbReference type="PANTHER" id="PTHR32552:SF89">
    <property type="entry name" value="CATECHOLATE SIDEROPHORE RECEPTOR FIU"/>
    <property type="match status" value="1"/>
</dbReference>
<comment type="caution">
    <text evidence="17">The sequence shown here is derived from an EMBL/GenBank/DDBJ whole genome shotgun (WGS) entry which is preliminary data.</text>
</comment>
<feature type="domain" description="TonB-dependent receptor plug" evidence="16">
    <location>
        <begin position="59"/>
        <end position="173"/>
    </location>
</feature>
<evidence type="ECO:0000313" key="18">
    <source>
        <dbReference type="Proteomes" id="UP000245890"/>
    </source>
</evidence>
<feature type="domain" description="TonB-dependent receptor-like beta-barrel" evidence="15">
    <location>
        <begin position="368"/>
        <end position="798"/>
    </location>
</feature>
<organism evidence="17 18">
    <name type="scientific">Sphingomonas pokkalii</name>
    <dbReference type="NCBI Taxonomy" id="2175090"/>
    <lineage>
        <taxon>Bacteria</taxon>
        <taxon>Pseudomonadati</taxon>
        <taxon>Pseudomonadota</taxon>
        <taxon>Alphaproteobacteria</taxon>
        <taxon>Sphingomonadales</taxon>
        <taxon>Sphingomonadaceae</taxon>
        <taxon>Sphingomonas</taxon>
    </lineage>
</organism>
<keyword evidence="6 14" id="KW-0732">Signal</keyword>
<keyword evidence="10 12" id="KW-0472">Membrane</keyword>
<evidence type="ECO:0000259" key="16">
    <source>
        <dbReference type="Pfam" id="PF07715"/>
    </source>
</evidence>
<evidence type="ECO:0000256" key="7">
    <source>
        <dbReference type="ARBA" id="ARBA00023004"/>
    </source>
</evidence>
<dbReference type="InterPro" id="IPR012910">
    <property type="entry name" value="Plug_dom"/>
</dbReference>
<dbReference type="Gene3D" id="2.40.170.20">
    <property type="entry name" value="TonB-dependent receptor, beta-barrel domain"/>
    <property type="match status" value="1"/>
</dbReference>
<dbReference type="OrthoDB" id="7386960at2"/>
<dbReference type="InterPro" id="IPR039426">
    <property type="entry name" value="TonB-dep_rcpt-like"/>
</dbReference>